<dbReference type="EMBL" id="JADCNL010000014">
    <property type="protein sequence ID" value="KAG0453104.1"/>
    <property type="molecule type" value="Genomic_DNA"/>
</dbReference>
<sequence length="61" mass="7062">MEAHVDQRFVQRLLSMREFKLDVALESALKDAPASHMHAFVNMYKGQVMEDLANSTLIWIK</sequence>
<evidence type="ECO:0000313" key="2">
    <source>
        <dbReference type="Proteomes" id="UP000636800"/>
    </source>
</evidence>
<name>A0A835PJU9_VANPL</name>
<organism evidence="1 2">
    <name type="scientific">Vanilla planifolia</name>
    <name type="common">Vanilla</name>
    <dbReference type="NCBI Taxonomy" id="51239"/>
    <lineage>
        <taxon>Eukaryota</taxon>
        <taxon>Viridiplantae</taxon>
        <taxon>Streptophyta</taxon>
        <taxon>Embryophyta</taxon>
        <taxon>Tracheophyta</taxon>
        <taxon>Spermatophyta</taxon>
        <taxon>Magnoliopsida</taxon>
        <taxon>Liliopsida</taxon>
        <taxon>Asparagales</taxon>
        <taxon>Orchidaceae</taxon>
        <taxon>Vanilloideae</taxon>
        <taxon>Vanilleae</taxon>
        <taxon>Vanilla</taxon>
    </lineage>
</organism>
<dbReference type="Proteomes" id="UP000636800">
    <property type="component" value="Unassembled WGS sequence"/>
</dbReference>
<comment type="caution">
    <text evidence="1">The sequence shown here is derived from an EMBL/GenBank/DDBJ whole genome shotgun (WGS) entry which is preliminary data.</text>
</comment>
<proteinExistence type="predicted"/>
<accession>A0A835PJU9</accession>
<evidence type="ECO:0000313" key="1">
    <source>
        <dbReference type="EMBL" id="KAG0453104.1"/>
    </source>
</evidence>
<protein>
    <submittedName>
        <fullName evidence="1">Uncharacterized protein</fullName>
    </submittedName>
</protein>
<keyword evidence="2" id="KW-1185">Reference proteome</keyword>
<reference evidence="1 2" key="1">
    <citation type="journal article" date="2020" name="Nat. Food">
        <title>A phased Vanilla planifolia genome enables genetic improvement of flavour and production.</title>
        <authorList>
            <person name="Hasing T."/>
            <person name="Tang H."/>
            <person name="Brym M."/>
            <person name="Khazi F."/>
            <person name="Huang T."/>
            <person name="Chambers A.H."/>
        </authorList>
    </citation>
    <scope>NUCLEOTIDE SEQUENCE [LARGE SCALE GENOMIC DNA]</scope>
    <source>
        <tissue evidence="1">Leaf</tissue>
    </source>
</reference>
<dbReference type="OrthoDB" id="10250831at2759"/>
<dbReference type="AlphaFoldDB" id="A0A835PJU9"/>
<gene>
    <name evidence="1" type="ORF">HPP92_025768</name>
</gene>